<dbReference type="PANTHER" id="PTHR43823">
    <property type="entry name" value="SPORULATION PROTEIN YKVU"/>
    <property type="match status" value="1"/>
</dbReference>
<feature type="transmembrane region" description="Helical" evidence="7">
    <location>
        <begin position="196"/>
        <end position="216"/>
    </location>
</feature>
<feature type="transmembrane region" description="Helical" evidence="7">
    <location>
        <begin position="401"/>
        <end position="419"/>
    </location>
</feature>
<evidence type="ECO:0000256" key="1">
    <source>
        <dbReference type="ARBA" id="ARBA00004651"/>
    </source>
</evidence>
<protein>
    <submittedName>
        <fullName evidence="8">MATE family efflux transporter</fullName>
    </submittedName>
</protein>
<dbReference type="GO" id="GO:0042910">
    <property type="term" value="F:xenobiotic transmembrane transporter activity"/>
    <property type="evidence" value="ECO:0007669"/>
    <property type="project" value="InterPro"/>
</dbReference>
<feature type="transmembrane region" description="Helical" evidence="7">
    <location>
        <begin position="322"/>
        <end position="346"/>
    </location>
</feature>
<comment type="subcellular location">
    <subcellularLocation>
        <location evidence="1">Cell membrane</location>
        <topology evidence="1">Multi-pass membrane protein</topology>
    </subcellularLocation>
</comment>
<feature type="transmembrane region" description="Helical" evidence="7">
    <location>
        <begin position="425"/>
        <end position="442"/>
    </location>
</feature>
<dbReference type="InterPro" id="IPR002528">
    <property type="entry name" value="MATE_fam"/>
</dbReference>
<evidence type="ECO:0000256" key="2">
    <source>
        <dbReference type="ARBA" id="ARBA00022448"/>
    </source>
</evidence>
<keyword evidence="6 7" id="KW-0472">Membrane</keyword>
<feature type="transmembrane region" description="Helical" evidence="7">
    <location>
        <begin position="274"/>
        <end position="296"/>
    </location>
</feature>
<dbReference type="EMBL" id="JAHLFN010000027">
    <property type="protein sequence ID" value="MBU3842019.1"/>
    <property type="molecule type" value="Genomic_DNA"/>
</dbReference>
<feature type="transmembrane region" description="Helical" evidence="7">
    <location>
        <begin position="12"/>
        <end position="35"/>
    </location>
</feature>
<evidence type="ECO:0000313" key="9">
    <source>
        <dbReference type="Proteomes" id="UP000724657"/>
    </source>
</evidence>
<keyword evidence="5 7" id="KW-1133">Transmembrane helix</keyword>
<evidence type="ECO:0000313" key="8">
    <source>
        <dbReference type="EMBL" id="MBU3842019.1"/>
    </source>
</evidence>
<dbReference type="NCBIfam" id="TIGR00797">
    <property type="entry name" value="matE"/>
    <property type="match status" value="1"/>
</dbReference>
<proteinExistence type="predicted"/>
<feature type="transmembrane region" description="Helical" evidence="7">
    <location>
        <begin position="166"/>
        <end position="190"/>
    </location>
</feature>
<dbReference type="PANTHER" id="PTHR43823:SF3">
    <property type="entry name" value="MULTIDRUG EXPORT PROTEIN MEPA"/>
    <property type="match status" value="1"/>
</dbReference>
<dbReference type="Pfam" id="PF01554">
    <property type="entry name" value="MatE"/>
    <property type="match status" value="2"/>
</dbReference>
<evidence type="ECO:0000256" key="7">
    <source>
        <dbReference type="SAM" id="Phobius"/>
    </source>
</evidence>
<dbReference type="InterPro" id="IPR051327">
    <property type="entry name" value="MATE_MepA_subfamily"/>
</dbReference>
<accession>A0A9E2NWP7</accession>
<gene>
    <name evidence="8" type="ORF">IAA47_03395</name>
</gene>
<dbReference type="InterPro" id="IPR048279">
    <property type="entry name" value="MdtK-like"/>
</dbReference>
<feature type="transmembrane region" description="Helical" evidence="7">
    <location>
        <begin position="95"/>
        <end position="117"/>
    </location>
</feature>
<feature type="transmembrane region" description="Helical" evidence="7">
    <location>
        <begin position="47"/>
        <end position="74"/>
    </location>
</feature>
<evidence type="ECO:0000256" key="3">
    <source>
        <dbReference type="ARBA" id="ARBA00022475"/>
    </source>
</evidence>
<keyword evidence="4 7" id="KW-0812">Transmembrane</keyword>
<feature type="transmembrane region" description="Helical" evidence="7">
    <location>
        <begin position="358"/>
        <end position="380"/>
    </location>
</feature>
<evidence type="ECO:0000256" key="4">
    <source>
        <dbReference type="ARBA" id="ARBA00022692"/>
    </source>
</evidence>
<reference evidence="8" key="2">
    <citation type="submission" date="2021-04" db="EMBL/GenBank/DDBJ databases">
        <authorList>
            <person name="Gilroy R."/>
        </authorList>
    </citation>
    <scope>NUCLEOTIDE SEQUENCE</scope>
    <source>
        <strain evidence="8">A6-441</strain>
    </source>
</reference>
<keyword evidence="2" id="KW-0813">Transport</keyword>
<dbReference type="AlphaFoldDB" id="A0A9E2NWP7"/>
<feature type="transmembrane region" description="Helical" evidence="7">
    <location>
        <begin position="236"/>
        <end position="262"/>
    </location>
</feature>
<dbReference type="PIRSF" id="PIRSF006603">
    <property type="entry name" value="DinF"/>
    <property type="match status" value="1"/>
</dbReference>
<name>A0A9E2NWP7_9FUSO</name>
<evidence type="ECO:0000256" key="5">
    <source>
        <dbReference type="ARBA" id="ARBA00022989"/>
    </source>
</evidence>
<dbReference type="GO" id="GO:0005886">
    <property type="term" value="C:plasma membrane"/>
    <property type="evidence" value="ECO:0007669"/>
    <property type="project" value="UniProtKB-SubCell"/>
</dbReference>
<sequence length="452" mass="49891">MKLSNDLGKDSILSLVFKLAIPAMLSQLVNLLYSIVDRMYIGNIPEIGAIALAGVGVCGPIVTFLASFGTLIGLGGSINMSIQMGAKNDEKAKQILANSFLALSLIGIVLTIIFLLLKDSLIMLFGASEISFPYANTYLTIYTLGSFFAIMAIGLNFFITCQGFAMIGMFTVIIGAITNIVLDTIFIFVLNMGVAGAAWATVIAQFLSFLFAFLFLRSKKIPIPITFGNYSKKIMVDIITFGFSPFFILATDSFILIILNMMLQRYGGAIEGDLLISSATIIQSYLLLITGPLIGLTGGTQPILSYNYGARKIHRVRKAEKYIVTFALFLTSTMFFSTSFLAPYFIRFFTENIPLSEVSLWGIKVSVLAVIPLSFQYCFVDGFTAVGRIKTAFSLSVFRKFIYMVSAYLLPLFFTARFAFYAQPVADLMGSIVSTTIFYFIFNKHLKRRILK</sequence>
<dbReference type="GO" id="GO:0015297">
    <property type="term" value="F:antiporter activity"/>
    <property type="evidence" value="ECO:0007669"/>
    <property type="project" value="InterPro"/>
</dbReference>
<organism evidence="8 9">
    <name type="scientific">Candidatus Fusobacterium pullicola</name>
    <dbReference type="NCBI Taxonomy" id="2838601"/>
    <lineage>
        <taxon>Bacteria</taxon>
        <taxon>Fusobacteriati</taxon>
        <taxon>Fusobacteriota</taxon>
        <taxon>Fusobacteriia</taxon>
        <taxon>Fusobacteriales</taxon>
        <taxon>Fusobacteriaceae</taxon>
        <taxon>Fusobacterium</taxon>
    </lineage>
</organism>
<comment type="caution">
    <text evidence="8">The sequence shown here is derived from an EMBL/GenBank/DDBJ whole genome shotgun (WGS) entry which is preliminary data.</text>
</comment>
<evidence type="ECO:0000256" key="6">
    <source>
        <dbReference type="ARBA" id="ARBA00023136"/>
    </source>
</evidence>
<feature type="transmembrane region" description="Helical" evidence="7">
    <location>
        <begin position="137"/>
        <end position="159"/>
    </location>
</feature>
<keyword evidence="3" id="KW-1003">Cell membrane</keyword>
<dbReference type="Proteomes" id="UP000724657">
    <property type="component" value="Unassembled WGS sequence"/>
</dbReference>
<reference evidence="8" key="1">
    <citation type="journal article" date="2021" name="PeerJ">
        <title>Extensive microbial diversity within the chicken gut microbiome revealed by metagenomics and culture.</title>
        <authorList>
            <person name="Gilroy R."/>
            <person name="Ravi A."/>
            <person name="Getino M."/>
            <person name="Pursley I."/>
            <person name="Horton D.L."/>
            <person name="Alikhan N.F."/>
            <person name="Baker D."/>
            <person name="Gharbi K."/>
            <person name="Hall N."/>
            <person name="Watson M."/>
            <person name="Adriaenssens E.M."/>
            <person name="Foster-Nyarko E."/>
            <person name="Jarju S."/>
            <person name="Secka A."/>
            <person name="Antonio M."/>
            <person name="Oren A."/>
            <person name="Chaudhuri R.R."/>
            <person name="La Ragione R."/>
            <person name="Hildebrand F."/>
            <person name="Pallen M.J."/>
        </authorList>
    </citation>
    <scope>NUCLEOTIDE SEQUENCE</scope>
    <source>
        <strain evidence="8">A6-441</strain>
    </source>
</reference>